<keyword evidence="4" id="KW-1185">Reference proteome</keyword>
<feature type="region of interest" description="Disordered" evidence="1">
    <location>
        <begin position="481"/>
        <end position="523"/>
    </location>
</feature>
<dbReference type="Proteomes" id="UP001265746">
    <property type="component" value="Unassembled WGS sequence"/>
</dbReference>
<evidence type="ECO:0000313" key="4">
    <source>
        <dbReference type="Proteomes" id="UP001265746"/>
    </source>
</evidence>
<dbReference type="InterPro" id="IPR001810">
    <property type="entry name" value="F-box_dom"/>
</dbReference>
<organism evidence="3 4">
    <name type="scientific">Phomopsis amygdali</name>
    <name type="common">Fusicoccum amygdali</name>
    <dbReference type="NCBI Taxonomy" id="1214568"/>
    <lineage>
        <taxon>Eukaryota</taxon>
        <taxon>Fungi</taxon>
        <taxon>Dikarya</taxon>
        <taxon>Ascomycota</taxon>
        <taxon>Pezizomycotina</taxon>
        <taxon>Sordariomycetes</taxon>
        <taxon>Sordariomycetidae</taxon>
        <taxon>Diaporthales</taxon>
        <taxon>Diaporthaceae</taxon>
        <taxon>Diaporthe</taxon>
    </lineage>
</organism>
<dbReference type="EMBL" id="JAUJFL010000005">
    <property type="protein sequence ID" value="KAK2602879.1"/>
    <property type="molecule type" value="Genomic_DNA"/>
</dbReference>
<dbReference type="PROSITE" id="PS50181">
    <property type="entry name" value="FBOX"/>
    <property type="match status" value="1"/>
</dbReference>
<sequence>MTSQVSELVKLPRELLDNVASSLPTQDFNSLRLACKELEAKAFPYWANCFFKKRQFMIDQFSLQTLVDISQHDALSKVVSHLIIGFDEFRAFNLDRAFTSAAQHLQPLAEFDRWRSADCTQRALLYGGGAVDLLSRALANMPNLRTIDLRDFNSPTRYRDAVPGTPVPQWRSYGSSHYQQWPRENHWLLSVNRPSNFADTVFLVVLTAVGRCSTTGVRSLEVIFRNHHFALGDDAFGLSGVPGNQLAAALRGLTKLHLDLSSYCPHLSGLSHVQETMPKRDFFDPTTTHFRRFLGLTPSITWLRLNFYPNVGAQRSSPSKLIAWLGLEPNSIPPPNMPWGPGNPAPVTLPLRRLDLGNVKTSPLILRRLLKKFADLECVSIRDICLRDAEATSDSHESDTEDNDDCLWARFIRNLHATNQNIKKVELSRLMEETSRGSNTIVFCNEAVPSEYTVFASIQITDTASLKRLADNTWTDIRWHKSQGLGDGDMVDEDGEIDVDSELDTDGDSEGLSEDDGNSEDDQ</sequence>
<protein>
    <recommendedName>
        <fullName evidence="2">F-box domain-containing protein</fullName>
    </recommendedName>
</protein>
<accession>A0AAD9SA10</accession>
<feature type="compositionally biased region" description="Acidic residues" evidence="1">
    <location>
        <begin position="489"/>
        <end position="523"/>
    </location>
</feature>
<dbReference type="AlphaFoldDB" id="A0AAD9SA10"/>
<feature type="domain" description="F-box" evidence="2">
    <location>
        <begin position="5"/>
        <end position="54"/>
    </location>
</feature>
<name>A0AAD9SA10_PHOAM</name>
<evidence type="ECO:0000256" key="1">
    <source>
        <dbReference type="SAM" id="MobiDB-lite"/>
    </source>
</evidence>
<comment type="caution">
    <text evidence="3">The sequence shown here is derived from an EMBL/GenBank/DDBJ whole genome shotgun (WGS) entry which is preliminary data.</text>
</comment>
<proteinExistence type="predicted"/>
<gene>
    <name evidence="3" type="ORF">N8I77_009381</name>
</gene>
<evidence type="ECO:0000259" key="2">
    <source>
        <dbReference type="PROSITE" id="PS50181"/>
    </source>
</evidence>
<reference evidence="3" key="1">
    <citation type="submission" date="2023-06" db="EMBL/GenBank/DDBJ databases">
        <authorList>
            <person name="Noh H."/>
        </authorList>
    </citation>
    <scope>NUCLEOTIDE SEQUENCE</scope>
    <source>
        <strain evidence="3">DUCC20226</strain>
    </source>
</reference>
<evidence type="ECO:0000313" key="3">
    <source>
        <dbReference type="EMBL" id="KAK2602879.1"/>
    </source>
</evidence>